<proteinExistence type="predicted"/>
<feature type="transmembrane region" description="Helical" evidence="6">
    <location>
        <begin position="41"/>
        <end position="62"/>
    </location>
</feature>
<gene>
    <name evidence="7" type="ORF">SAMN04488559_10813</name>
</gene>
<dbReference type="PANTHER" id="PTHR30250:SF11">
    <property type="entry name" value="O-ANTIGEN TRANSPORTER-RELATED"/>
    <property type="match status" value="1"/>
</dbReference>
<feature type="transmembrane region" description="Helical" evidence="6">
    <location>
        <begin position="111"/>
        <end position="133"/>
    </location>
</feature>
<feature type="transmembrane region" description="Helical" evidence="6">
    <location>
        <begin position="83"/>
        <end position="105"/>
    </location>
</feature>
<dbReference type="AlphaFoldDB" id="A0A1H9SLP3"/>
<protein>
    <submittedName>
        <fullName evidence="7">Membrane protein involved in the export of O-antigen and teichoic acid</fullName>
    </submittedName>
</protein>
<feature type="transmembrane region" description="Helical" evidence="6">
    <location>
        <begin position="292"/>
        <end position="310"/>
    </location>
</feature>
<organism evidence="7 8">
    <name type="scientific">Isobaculum melis</name>
    <dbReference type="NCBI Taxonomy" id="142588"/>
    <lineage>
        <taxon>Bacteria</taxon>
        <taxon>Bacillati</taxon>
        <taxon>Bacillota</taxon>
        <taxon>Bacilli</taxon>
        <taxon>Lactobacillales</taxon>
        <taxon>Carnobacteriaceae</taxon>
        <taxon>Isobaculum</taxon>
    </lineage>
</organism>
<name>A0A1H9SLP3_9LACT</name>
<evidence type="ECO:0000313" key="7">
    <source>
        <dbReference type="EMBL" id="SER85906.1"/>
    </source>
</evidence>
<feature type="transmembrane region" description="Helical" evidence="6">
    <location>
        <begin position="251"/>
        <end position="271"/>
    </location>
</feature>
<evidence type="ECO:0000256" key="4">
    <source>
        <dbReference type="ARBA" id="ARBA00022989"/>
    </source>
</evidence>
<evidence type="ECO:0000256" key="3">
    <source>
        <dbReference type="ARBA" id="ARBA00022692"/>
    </source>
</evidence>
<reference evidence="7 8" key="1">
    <citation type="submission" date="2016-10" db="EMBL/GenBank/DDBJ databases">
        <authorList>
            <person name="de Groot N.N."/>
        </authorList>
    </citation>
    <scope>NUCLEOTIDE SEQUENCE [LARGE SCALE GENOMIC DNA]</scope>
    <source>
        <strain evidence="7 8">DSM 13760</strain>
    </source>
</reference>
<feature type="transmembrane region" description="Helical" evidence="6">
    <location>
        <begin position="449"/>
        <end position="478"/>
    </location>
</feature>
<feature type="transmembrane region" description="Helical" evidence="6">
    <location>
        <begin position="164"/>
        <end position="191"/>
    </location>
</feature>
<dbReference type="PANTHER" id="PTHR30250">
    <property type="entry name" value="PST FAMILY PREDICTED COLANIC ACID TRANSPORTER"/>
    <property type="match status" value="1"/>
</dbReference>
<dbReference type="EMBL" id="FOHA01000008">
    <property type="protein sequence ID" value="SER85906.1"/>
    <property type="molecule type" value="Genomic_DNA"/>
</dbReference>
<dbReference type="RefSeq" id="WP_092651950.1">
    <property type="nucleotide sequence ID" value="NZ_FOHA01000008.1"/>
</dbReference>
<evidence type="ECO:0000256" key="1">
    <source>
        <dbReference type="ARBA" id="ARBA00004651"/>
    </source>
</evidence>
<feature type="transmembrane region" description="Helical" evidence="6">
    <location>
        <begin position="212"/>
        <end position="231"/>
    </location>
</feature>
<dbReference type="InterPro" id="IPR050833">
    <property type="entry name" value="Poly_Biosynth_Transport"/>
</dbReference>
<dbReference type="Pfam" id="PF01943">
    <property type="entry name" value="Polysacc_synt"/>
    <property type="match status" value="1"/>
</dbReference>
<dbReference type="Proteomes" id="UP000198948">
    <property type="component" value="Unassembled WGS sequence"/>
</dbReference>
<feature type="transmembrane region" description="Helical" evidence="6">
    <location>
        <begin position="420"/>
        <end position="437"/>
    </location>
</feature>
<feature type="transmembrane region" description="Helical" evidence="6">
    <location>
        <begin position="360"/>
        <end position="381"/>
    </location>
</feature>
<feature type="transmembrane region" description="Helical" evidence="6">
    <location>
        <begin position="330"/>
        <end position="348"/>
    </location>
</feature>
<feature type="transmembrane region" description="Helical" evidence="6">
    <location>
        <begin position="387"/>
        <end position="408"/>
    </location>
</feature>
<evidence type="ECO:0000313" key="8">
    <source>
        <dbReference type="Proteomes" id="UP000198948"/>
    </source>
</evidence>
<keyword evidence="4 6" id="KW-1133">Transmembrane helix</keyword>
<dbReference type="OrthoDB" id="9815702at2"/>
<feature type="transmembrane region" description="Helical" evidence="6">
    <location>
        <begin position="140"/>
        <end position="158"/>
    </location>
</feature>
<dbReference type="GO" id="GO:0005886">
    <property type="term" value="C:plasma membrane"/>
    <property type="evidence" value="ECO:0007669"/>
    <property type="project" value="UniProtKB-SubCell"/>
</dbReference>
<feature type="transmembrane region" description="Helical" evidence="6">
    <location>
        <begin position="7"/>
        <end position="29"/>
    </location>
</feature>
<keyword evidence="2" id="KW-1003">Cell membrane</keyword>
<comment type="subcellular location">
    <subcellularLocation>
        <location evidence="1">Cell membrane</location>
        <topology evidence="1">Multi-pass membrane protein</topology>
    </subcellularLocation>
</comment>
<keyword evidence="8" id="KW-1185">Reference proteome</keyword>
<keyword evidence="5 6" id="KW-0472">Membrane</keyword>
<dbReference type="InterPro" id="IPR002797">
    <property type="entry name" value="Polysacc_synth"/>
</dbReference>
<evidence type="ECO:0000256" key="6">
    <source>
        <dbReference type="SAM" id="Phobius"/>
    </source>
</evidence>
<dbReference type="STRING" id="142588.SAMN04488559_10813"/>
<sequence length="486" mass="55021">MKVLKNYLYNTSYQLLSIILPIVTIPYISRVLGPSGTGLNTYTQSIVQYFVLFGMLGVNYYGNREIASSNNEKEKVSKKFFEIYILQMLTCLLAFVLYAVFVLFLNYNSSLMFIQSIYIISAFFDISWFFLGLEKFGGVVIRNTFVKIIGTILMFLFVKNENDVYLYAFIIAISTLIGQLVMWLSLKGYLVKVKFTVLLKEISIRKSFNNHFKGMLLLFIPQIAIQVFNIMDKILLGYHSGSADVAYYDGAYKVTRIALTLLTSLGTVMLPRMSKEIAAGNTKKVLEYLKKSLDFVLFFSIPLMAGLILIPPKFVPWFFGDGYQQVELLMPIISVIVLFIAVNNVIGVQYMIPSRMNKEYTISVVTGAVVDIIFNIIFVFILDLNAVGAAISLVIAEFSVVLVQMFYAKKILKQIISSETIKYIIASIIMFIFVNFVTTTMSAHIGATLIQALLGILVYGFVLIVLRAHIITMFLNMIQKSKKVFK</sequence>
<evidence type="ECO:0000256" key="2">
    <source>
        <dbReference type="ARBA" id="ARBA00022475"/>
    </source>
</evidence>
<accession>A0A1H9SLP3</accession>
<evidence type="ECO:0000256" key="5">
    <source>
        <dbReference type="ARBA" id="ARBA00023136"/>
    </source>
</evidence>
<keyword evidence="3 6" id="KW-0812">Transmembrane</keyword>